<dbReference type="EMBL" id="JABVXQ010000010">
    <property type="protein sequence ID" value="KAF6088386.1"/>
    <property type="molecule type" value="Genomic_DNA"/>
</dbReference>
<name>A0A834DPA1_9CHIR</name>
<feature type="region of interest" description="Disordered" evidence="1">
    <location>
        <begin position="50"/>
        <end position="86"/>
    </location>
</feature>
<proteinExistence type="predicted"/>
<evidence type="ECO:0000313" key="2">
    <source>
        <dbReference type="EMBL" id="KAF6088386.1"/>
    </source>
</evidence>
<evidence type="ECO:0000313" key="3">
    <source>
        <dbReference type="Proteomes" id="UP000664940"/>
    </source>
</evidence>
<organism evidence="2 3">
    <name type="scientific">Phyllostomus discolor</name>
    <name type="common">pale spear-nosed bat</name>
    <dbReference type="NCBI Taxonomy" id="89673"/>
    <lineage>
        <taxon>Eukaryota</taxon>
        <taxon>Metazoa</taxon>
        <taxon>Chordata</taxon>
        <taxon>Craniata</taxon>
        <taxon>Vertebrata</taxon>
        <taxon>Euteleostomi</taxon>
        <taxon>Mammalia</taxon>
        <taxon>Eutheria</taxon>
        <taxon>Laurasiatheria</taxon>
        <taxon>Chiroptera</taxon>
        <taxon>Yangochiroptera</taxon>
        <taxon>Phyllostomidae</taxon>
        <taxon>Phyllostominae</taxon>
        <taxon>Phyllostomus</taxon>
    </lineage>
</organism>
<protein>
    <submittedName>
        <fullName evidence="2">Uncharacterized protein</fullName>
    </submittedName>
</protein>
<dbReference type="AlphaFoldDB" id="A0A834DPA1"/>
<comment type="caution">
    <text evidence="2">The sequence shown here is derived from an EMBL/GenBank/DDBJ whole genome shotgun (WGS) entry which is preliminary data.</text>
</comment>
<reference evidence="2 3" key="1">
    <citation type="journal article" date="2020" name="Nature">
        <title>Six reference-quality genomes reveal evolution of bat adaptations.</title>
        <authorList>
            <person name="Jebb D."/>
            <person name="Huang Z."/>
            <person name="Pippel M."/>
            <person name="Hughes G.M."/>
            <person name="Lavrichenko K."/>
            <person name="Devanna P."/>
            <person name="Winkler S."/>
            <person name="Jermiin L.S."/>
            <person name="Skirmuntt E.C."/>
            <person name="Katzourakis A."/>
            <person name="Burkitt-Gray L."/>
            <person name="Ray D.A."/>
            <person name="Sullivan K.A.M."/>
            <person name="Roscito J.G."/>
            <person name="Kirilenko B.M."/>
            <person name="Davalos L.M."/>
            <person name="Corthals A.P."/>
            <person name="Power M.L."/>
            <person name="Jones G."/>
            <person name="Ransome R.D."/>
            <person name="Dechmann D.K.N."/>
            <person name="Locatelli A.G."/>
            <person name="Puechmaille S.J."/>
            <person name="Fedrigo O."/>
            <person name="Jarvis E.D."/>
            <person name="Hiller M."/>
            <person name="Vernes S.C."/>
            <person name="Myers E.W."/>
            <person name="Teeling E.C."/>
        </authorList>
    </citation>
    <scope>NUCLEOTIDE SEQUENCE [LARGE SCALE GENOMIC DNA]</scope>
    <source>
        <strain evidence="2">Bat1K_MPI-CBG_1</strain>
    </source>
</reference>
<gene>
    <name evidence="2" type="ORF">HJG60_008216</name>
</gene>
<accession>A0A834DPA1</accession>
<evidence type="ECO:0000256" key="1">
    <source>
        <dbReference type="SAM" id="MobiDB-lite"/>
    </source>
</evidence>
<feature type="compositionally biased region" description="Basic and acidic residues" evidence="1">
    <location>
        <begin position="74"/>
        <end position="84"/>
    </location>
</feature>
<dbReference type="Proteomes" id="UP000664940">
    <property type="component" value="Unassembled WGS sequence"/>
</dbReference>
<sequence length="143" mass="15864">MGFLYHHEPLDKINAHPKSLWYSGTWGRHAQRSVFTINKDPGYLKMATLRFEGDGEEGGGEGGRRKGGGGESEGGGRKEGEEMKGLTQEKYPLFQVDLEHAKVNETLESARRPRPEQALSLPHCVIVNTSLCTHSDLTAFLIK</sequence>